<sequence length="89" mass="10151">MMYKEGGYMSIFGVLTMLLFIPIQTISGKIIASIKGKVARLTDERVKMLTEMINGIQILKFFNWEATFGKFVKALRRNARTEDCVIARS</sequence>
<evidence type="ECO:0000313" key="9">
    <source>
        <dbReference type="Proteomes" id="UP000281553"/>
    </source>
</evidence>
<name>A0A3P7N774_DIBLA</name>
<dbReference type="PANTHER" id="PTHR24223:SF448">
    <property type="entry name" value="FI20146P1-RELATED"/>
    <property type="match status" value="1"/>
</dbReference>
<feature type="domain" description="ABC transmembrane type-1" evidence="7">
    <location>
        <begin position="1"/>
        <end position="80"/>
    </location>
</feature>
<evidence type="ECO:0000256" key="5">
    <source>
        <dbReference type="ARBA" id="ARBA00022989"/>
    </source>
</evidence>
<keyword evidence="4" id="KW-0067">ATP-binding</keyword>
<keyword evidence="1" id="KW-0813">Transport</keyword>
<accession>A0A3P7N774</accession>
<dbReference type="OrthoDB" id="6500128at2759"/>
<reference evidence="8 9" key="1">
    <citation type="submission" date="2018-11" db="EMBL/GenBank/DDBJ databases">
        <authorList>
            <consortium name="Pathogen Informatics"/>
        </authorList>
    </citation>
    <scope>NUCLEOTIDE SEQUENCE [LARGE SCALE GENOMIC DNA]</scope>
</reference>
<evidence type="ECO:0000313" key="8">
    <source>
        <dbReference type="EMBL" id="VDN32693.1"/>
    </source>
</evidence>
<dbReference type="EMBL" id="UYRU01082547">
    <property type="protein sequence ID" value="VDN32693.1"/>
    <property type="molecule type" value="Genomic_DNA"/>
</dbReference>
<dbReference type="InterPro" id="IPR050173">
    <property type="entry name" value="ABC_transporter_C-like"/>
</dbReference>
<dbReference type="AlphaFoldDB" id="A0A3P7N774"/>
<proteinExistence type="predicted"/>
<dbReference type="PROSITE" id="PS50929">
    <property type="entry name" value="ABC_TM1F"/>
    <property type="match status" value="1"/>
</dbReference>
<evidence type="ECO:0000259" key="7">
    <source>
        <dbReference type="PROSITE" id="PS50929"/>
    </source>
</evidence>
<dbReference type="GO" id="GO:0005524">
    <property type="term" value="F:ATP binding"/>
    <property type="evidence" value="ECO:0007669"/>
    <property type="project" value="UniProtKB-KW"/>
</dbReference>
<evidence type="ECO:0000256" key="4">
    <source>
        <dbReference type="ARBA" id="ARBA00022840"/>
    </source>
</evidence>
<dbReference type="GO" id="GO:0140359">
    <property type="term" value="F:ABC-type transporter activity"/>
    <property type="evidence" value="ECO:0007669"/>
    <property type="project" value="InterPro"/>
</dbReference>
<evidence type="ECO:0000256" key="3">
    <source>
        <dbReference type="ARBA" id="ARBA00022741"/>
    </source>
</evidence>
<keyword evidence="6" id="KW-0472">Membrane</keyword>
<keyword evidence="2" id="KW-0812">Transmembrane</keyword>
<dbReference type="Gene3D" id="1.20.1560.10">
    <property type="entry name" value="ABC transporter type 1, transmembrane domain"/>
    <property type="match status" value="1"/>
</dbReference>
<keyword evidence="9" id="KW-1185">Reference proteome</keyword>
<gene>
    <name evidence="8" type="ORF">DILT_LOCUS16034</name>
</gene>
<organism evidence="8 9">
    <name type="scientific">Dibothriocephalus latus</name>
    <name type="common">Fish tapeworm</name>
    <name type="synonym">Diphyllobothrium latum</name>
    <dbReference type="NCBI Taxonomy" id="60516"/>
    <lineage>
        <taxon>Eukaryota</taxon>
        <taxon>Metazoa</taxon>
        <taxon>Spiralia</taxon>
        <taxon>Lophotrochozoa</taxon>
        <taxon>Platyhelminthes</taxon>
        <taxon>Cestoda</taxon>
        <taxon>Eucestoda</taxon>
        <taxon>Diphyllobothriidea</taxon>
        <taxon>Diphyllobothriidae</taxon>
        <taxon>Dibothriocephalus</taxon>
    </lineage>
</organism>
<evidence type="ECO:0000256" key="6">
    <source>
        <dbReference type="ARBA" id="ARBA00023136"/>
    </source>
</evidence>
<dbReference type="Proteomes" id="UP000281553">
    <property type="component" value="Unassembled WGS sequence"/>
</dbReference>
<dbReference type="InterPro" id="IPR036640">
    <property type="entry name" value="ABC1_TM_sf"/>
</dbReference>
<dbReference type="InterPro" id="IPR011527">
    <property type="entry name" value="ABC1_TM_dom"/>
</dbReference>
<evidence type="ECO:0000256" key="1">
    <source>
        <dbReference type="ARBA" id="ARBA00022448"/>
    </source>
</evidence>
<dbReference type="SUPFAM" id="SSF90123">
    <property type="entry name" value="ABC transporter transmembrane region"/>
    <property type="match status" value="1"/>
</dbReference>
<keyword evidence="3" id="KW-0547">Nucleotide-binding</keyword>
<dbReference type="PANTHER" id="PTHR24223">
    <property type="entry name" value="ATP-BINDING CASSETTE SUB-FAMILY C"/>
    <property type="match status" value="1"/>
</dbReference>
<dbReference type="GO" id="GO:0016020">
    <property type="term" value="C:membrane"/>
    <property type="evidence" value="ECO:0007669"/>
    <property type="project" value="InterPro"/>
</dbReference>
<protein>
    <recommendedName>
        <fullName evidence="7">ABC transmembrane type-1 domain-containing protein</fullName>
    </recommendedName>
</protein>
<evidence type="ECO:0000256" key="2">
    <source>
        <dbReference type="ARBA" id="ARBA00022692"/>
    </source>
</evidence>
<dbReference type="Pfam" id="PF00664">
    <property type="entry name" value="ABC_membrane"/>
    <property type="match status" value="1"/>
</dbReference>
<keyword evidence="5" id="KW-1133">Transmembrane helix</keyword>